<feature type="region of interest" description="Disordered" evidence="1">
    <location>
        <begin position="157"/>
        <end position="180"/>
    </location>
</feature>
<dbReference type="VEuPathDB" id="FungiDB:M747DRAFT_322342"/>
<dbReference type="Proteomes" id="UP000253845">
    <property type="component" value="Unassembled WGS sequence"/>
</dbReference>
<accession>A0A370C8B0</accession>
<gene>
    <name evidence="2" type="ORF">M747DRAFT_322342</name>
</gene>
<organism evidence="2 3">
    <name type="scientific">Aspergillus niger ATCC 13496</name>
    <dbReference type="NCBI Taxonomy" id="1353008"/>
    <lineage>
        <taxon>Eukaryota</taxon>
        <taxon>Fungi</taxon>
        <taxon>Dikarya</taxon>
        <taxon>Ascomycota</taxon>
        <taxon>Pezizomycotina</taxon>
        <taxon>Eurotiomycetes</taxon>
        <taxon>Eurotiomycetidae</taxon>
        <taxon>Eurotiales</taxon>
        <taxon>Aspergillaceae</taxon>
        <taxon>Aspergillus</taxon>
        <taxon>Aspergillus subgen. Circumdati</taxon>
    </lineage>
</organism>
<evidence type="ECO:0000256" key="1">
    <source>
        <dbReference type="SAM" id="MobiDB-lite"/>
    </source>
</evidence>
<feature type="compositionally biased region" description="Acidic residues" evidence="1">
    <location>
        <begin position="157"/>
        <end position="167"/>
    </location>
</feature>
<dbReference type="EMBL" id="KZ851909">
    <property type="protein sequence ID" value="RDH21952.1"/>
    <property type="molecule type" value="Genomic_DNA"/>
</dbReference>
<sequence>MSTFTAWQADLFLLEHWQEDSPLSVDAQREEIFAKYVALGVCSREPYRNQQRRLEKRSVRGLPVPSQELLDRIRLPAERGLNENPCWLRTCYGPSTEGSWARIQDYIDTKVVGPATVFNDSSLYNFGSNWEKIFLRVPQLLDNTCLFEEYEENLQEALEEGIESEETDPQRAEESGYDPEEDGNPWVCFYSEYLFCLAAGHIYIVDEKTLASEGPDAGTVLIIWYDECGRAIRYYREKAMHAAEIANLNPCYLKERACWNNAEIGESYKWGAPLGPPYSLDENRGETSEYIPRIRIKIFQTQTMDPSVDRITERSDLCLGRGSEWVGISPSRQEISAISKVELHY</sequence>
<protein>
    <submittedName>
        <fullName evidence="2">Uncharacterized protein</fullName>
    </submittedName>
</protein>
<reference evidence="2 3" key="1">
    <citation type="submission" date="2018-07" db="EMBL/GenBank/DDBJ databases">
        <title>Section-level genome sequencing of Aspergillus section Nigri to investigate inter- and intra-species variation.</title>
        <authorList>
            <consortium name="DOE Joint Genome Institute"/>
            <person name="Vesth T.C."/>
            <person name="Nybo J.L."/>
            <person name="Theobald S."/>
            <person name="Frisvad J.C."/>
            <person name="Larsen T.O."/>
            <person name="Nielsen K.F."/>
            <person name="Hoof J.B."/>
            <person name="Brandl J."/>
            <person name="Salamov A."/>
            <person name="Riley R."/>
            <person name="Gladden J.M."/>
            <person name="Phatale P."/>
            <person name="Nielsen M.T."/>
            <person name="Lyhne E.K."/>
            <person name="Kogle M.E."/>
            <person name="Strasser K."/>
            <person name="McDonnell E."/>
            <person name="Barry K."/>
            <person name="Clum A."/>
            <person name="Chen C."/>
            <person name="Nolan M."/>
            <person name="Sandor L."/>
            <person name="Kuo A."/>
            <person name="Lipzen A."/>
            <person name="Hainaut M."/>
            <person name="Drula E."/>
            <person name="Tsang A."/>
            <person name="Magnuson J.K."/>
            <person name="Henrissat B."/>
            <person name="Wiebenga A."/>
            <person name="Simmons B.A."/>
            <person name="Makela M.R."/>
            <person name="De vries R.P."/>
            <person name="Grigoriev I.V."/>
            <person name="Mortensen U.H."/>
            <person name="Baker S.E."/>
            <person name="Andersen M.R."/>
        </authorList>
    </citation>
    <scope>NUCLEOTIDE SEQUENCE [LARGE SCALE GENOMIC DNA]</scope>
    <source>
        <strain evidence="2 3">ATCC 13496</strain>
    </source>
</reference>
<name>A0A370C8B0_ASPNG</name>
<dbReference type="AlphaFoldDB" id="A0A370C8B0"/>
<evidence type="ECO:0000313" key="3">
    <source>
        <dbReference type="Proteomes" id="UP000253845"/>
    </source>
</evidence>
<evidence type="ECO:0000313" key="2">
    <source>
        <dbReference type="EMBL" id="RDH21952.1"/>
    </source>
</evidence>
<proteinExistence type="predicted"/>